<reference evidence="9" key="1">
    <citation type="journal article" date="2014" name="Front. Microbiol.">
        <title>High frequency of phylogenetically diverse reductive dehalogenase-homologous genes in deep subseafloor sedimentary metagenomes.</title>
        <authorList>
            <person name="Kawai M."/>
            <person name="Futagami T."/>
            <person name="Toyoda A."/>
            <person name="Takaki Y."/>
            <person name="Nishi S."/>
            <person name="Hori S."/>
            <person name="Arai W."/>
            <person name="Tsubouchi T."/>
            <person name="Morono Y."/>
            <person name="Uchiyama I."/>
            <person name="Ito T."/>
            <person name="Fujiyama A."/>
            <person name="Inagaki F."/>
            <person name="Takami H."/>
        </authorList>
    </citation>
    <scope>NUCLEOTIDE SEQUENCE</scope>
    <source>
        <strain evidence="9">Expedition CK06-06</strain>
    </source>
</reference>
<name>X1M3K0_9ZZZZ</name>
<dbReference type="GO" id="GO:0005886">
    <property type="term" value="C:plasma membrane"/>
    <property type="evidence" value="ECO:0007669"/>
    <property type="project" value="UniProtKB-SubCell"/>
</dbReference>
<keyword evidence="6 7" id="KW-0472">Membrane</keyword>
<evidence type="ECO:0000256" key="4">
    <source>
        <dbReference type="ARBA" id="ARBA00022692"/>
    </source>
</evidence>
<evidence type="ECO:0000256" key="1">
    <source>
        <dbReference type="ARBA" id="ARBA00004651"/>
    </source>
</evidence>
<feature type="transmembrane region" description="Helical" evidence="7">
    <location>
        <begin position="59"/>
        <end position="85"/>
    </location>
</feature>
<dbReference type="GO" id="GO:0022857">
    <property type="term" value="F:transmembrane transporter activity"/>
    <property type="evidence" value="ECO:0007669"/>
    <property type="project" value="InterPro"/>
</dbReference>
<dbReference type="Pfam" id="PF07690">
    <property type="entry name" value="MFS_1"/>
    <property type="match status" value="1"/>
</dbReference>
<dbReference type="PANTHER" id="PTHR23517">
    <property type="entry name" value="RESISTANCE PROTEIN MDTM, PUTATIVE-RELATED-RELATED"/>
    <property type="match status" value="1"/>
</dbReference>
<gene>
    <name evidence="9" type="ORF">S06H3_10996</name>
</gene>
<keyword evidence="3" id="KW-1003">Cell membrane</keyword>
<dbReference type="InterPro" id="IPR050171">
    <property type="entry name" value="MFS_Transporters"/>
</dbReference>
<feature type="transmembrane region" description="Helical" evidence="7">
    <location>
        <begin position="138"/>
        <end position="166"/>
    </location>
</feature>
<feature type="transmembrane region" description="Helical" evidence="7">
    <location>
        <begin position="29"/>
        <end position="47"/>
    </location>
</feature>
<sequence>MLLLAISMGMAGLALPLYAKDLGASYTEIGMLGVAYVVFLILFSVPVGRAGDRRGRKPLLVLGFFLTACALALYSLVDVVIWLIALRFFQGATEAPIWVNAQSAVADLSGRGERGRAMGTYGTSWAIGFGIGPFMGGVLYATIGAAQTFLLSALVAFIATAIIAGMHLPKPKLVARKLRLRSIWPACFVGLIYVGIVSV</sequence>
<evidence type="ECO:0000256" key="6">
    <source>
        <dbReference type="ARBA" id="ARBA00023136"/>
    </source>
</evidence>
<proteinExistence type="predicted"/>
<keyword evidence="2" id="KW-0813">Transport</keyword>
<dbReference type="InterPro" id="IPR020846">
    <property type="entry name" value="MFS_dom"/>
</dbReference>
<evidence type="ECO:0000259" key="8">
    <source>
        <dbReference type="PROSITE" id="PS50850"/>
    </source>
</evidence>
<feature type="non-terminal residue" evidence="9">
    <location>
        <position position="199"/>
    </location>
</feature>
<feature type="transmembrane region" description="Helical" evidence="7">
    <location>
        <begin position="178"/>
        <end position="196"/>
    </location>
</feature>
<dbReference type="InterPro" id="IPR011701">
    <property type="entry name" value="MFS"/>
</dbReference>
<dbReference type="EMBL" id="BARV01005224">
    <property type="protein sequence ID" value="GAI12641.1"/>
    <property type="molecule type" value="Genomic_DNA"/>
</dbReference>
<dbReference type="PANTHER" id="PTHR23517:SF13">
    <property type="entry name" value="MAJOR FACILITATOR SUPERFAMILY MFS_1"/>
    <property type="match status" value="1"/>
</dbReference>
<evidence type="ECO:0000256" key="7">
    <source>
        <dbReference type="SAM" id="Phobius"/>
    </source>
</evidence>
<accession>X1M3K0</accession>
<comment type="subcellular location">
    <subcellularLocation>
        <location evidence="1">Cell membrane</location>
        <topology evidence="1">Multi-pass membrane protein</topology>
    </subcellularLocation>
</comment>
<dbReference type="InterPro" id="IPR036259">
    <property type="entry name" value="MFS_trans_sf"/>
</dbReference>
<dbReference type="Gene3D" id="1.20.1250.20">
    <property type="entry name" value="MFS general substrate transporter like domains"/>
    <property type="match status" value="1"/>
</dbReference>
<evidence type="ECO:0000256" key="3">
    <source>
        <dbReference type="ARBA" id="ARBA00022475"/>
    </source>
</evidence>
<dbReference type="PROSITE" id="PS50850">
    <property type="entry name" value="MFS"/>
    <property type="match status" value="1"/>
</dbReference>
<dbReference type="SUPFAM" id="SSF103473">
    <property type="entry name" value="MFS general substrate transporter"/>
    <property type="match status" value="1"/>
</dbReference>
<evidence type="ECO:0000256" key="2">
    <source>
        <dbReference type="ARBA" id="ARBA00022448"/>
    </source>
</evidence>
<feature type="domain" description="Major facilitator superfamily (MFS) profile" evidence="8">
    <location>
        <begin position="1"/>
        <end position="199"/>
    </location>
</feature>
<evidence type="ECO:0000256" key="5">
    <source>
        <dbReference type="ARBA" id="ARBA00022989"/>
    </source>
</evidence>
<comment type="caution">
    <text evidence="9">The sequence shown here is derived from an EMBL/GenBank/DDBJ whole genome shotgun (WGS) entry which is preliminary data.</text>
</comment>
<organism evidence="9">
    <name type="scientific">marine sediment metagenome</name>
    <dbReference type="NCBI Taxonomy" id="412755"/>
    <lineage>
        <taxon>unclassified sequences</taxon>
        <taxon>metagenomes</taxon>
        <taxon>ecological metagenomes</taxon>
    </lineage>
</organism>
<protein>
    <recommendedName>
        <fullName evidence="8">Major facilitator superfamily (MFS) profile domain-containing protein</fullName>
    </recommendedName>
</protein>
<evidence type="ECO:0000313" key="9">
    <source>
        <dbReference type="EMBL" id="GAI12641.1"/>
    </source>
</evidence>
<keyword evidence="5 7" id="KW-1133">Transmembrane helix</keyword>
<dbReference type="AlphaFoldDB" id="X1M3K0"/>
<keyword evidence="4 7" id="KW-0812">Transmembrane</keyword>